<keyword evidence="2" id="KW-0472">Membrane</keyword>
<evidence type="ECO:0000313" key="4">
    <source>
        <dbReference type="EMBL" id="TJW11486.1"/>
    </source>
</evidence>
<dbReference type="PANTHER" id="PTHR46558:SF15">
    <property type="entry name" value="HELIX-TURN-HELIX DOMAIN PROTEIN"/>
    <property type="match status" value="1"/>
</dbReference>
<dbReference type="GO" id="GO:0003677">
    <property type="term" value="F:DNA binding"/>
    <property type="evidence" value="ECO:0007669"/>
    <property type="project" value="UniProtKB-KW"/>
</dbReference>
<dbReference type="OrthoDB" id="9805856at2"/>
<accession>A0A4V5KJX7</accession>
<dbReference type="InterPro" id="IPR010982">
    <property type="entry name" value="Lambda_DNA-bd_dom_sf"/>
</dbReference>
<keyword evidence="5" id="KW-1185">Reference proteome</keyword>
<protein>
    <submittedName>
        <fullName evidence="4">Helix-turn-helix domain-containing protein</fullName>
    </submittedName>
</protein>
<dbReference type="EMBL" id="SSTM01000002">
    <property type="protein sequence ID" value="TJW11486.1"/>
    <property type="molecule type" value="Genomic_DNA"/>
</dbReference>
<evidence type="ECO:0000259" key="3">
    <source>
        <dbReference type="PROSITE" id="PS50943"/>
    </source>
</evidence>
<dbReference type="Proteomes" id="UP000309454">
    <property type="component" value="Unassembled WGS sequence"/>
</dbReference>
<dbReference type="PANTHER" id="PTHR46558">
    <property type="entry name" value="TRACRIPTIONAL REGULATORY PROTEIN-RELATED-RELATED"/>
    <property type="match status" value="1"/>
</dbReference>
<feature type="transmembrane region" description="Helical" evidence="2">
    <location>
        <begin position="124"/>
        <end position="148"/>
    </location>
</feature>
<dbReference type="Pfam" id="PF01381">
    <property type="entry name" value="HTH_3"/>
    <property type="match status" value="1"/>
</dbReference>
<dbReference type="SUPFAM" id="SSF47413">
    <property type="entry name" value="lambda repressor-like DNA-binding domains"/>
    <property type="match status" value="1"/>
</dbReference>
<dbReference type="Gene3D" id="1.10.260.40">
    <property type="entry name" value="lambda repressor-like DNA-binding domains"/>
    <property type="match status" value="1"/>
</dbReference>
<evidence type="ECO:0000256" key="1">
    <source>
        <dbReference type="ARBA" id="ARBA00023125"/>
    </source>
</evidence>
<keyword evidence="1" id="KW-0238">DNA-binding</keyword>
<dbReference type="AlphaFoldDB" id="A0A4V5KJX7"/>
<sequence length="218" mass="23769">MPNANLVFGKEVPMELPRQLKANRERLGLSQEDVAHAIYVSRQTMSSWENGKTYPDVQSLLLLSDLFGVSIDDLVKGDVVSMKEMVSKDAMVMERMAVGSVALILMGIACMVGLNAVWKNPSPVPFLSTGALAGIAAMVAFWIPSLVLSVRIERIKKSHNLVTYREISAFMDGEEVPEDGEALSRRSPWLSNLTKLICGAGIGLIVAFVLTLIVNALH</sequence>
<reference evidence="4 5" key="1">
    <citation type="submission" date="2019-04" db="EMBL/GenBank/DDBJ databases">
        <title>Microbes associate with the intestines of laboratory mice.</title>
        <authorList>
            <person name="Navarre W."/>
            <person name="Wong E."/>
            <person name="Huang K.C."/>
            <person name="Tropini C."/>
            <person name="Ng K."/>
            <person name="Yu B."/>
        </authorList>
    </citation>
    <scope>NUCLEOTIDE SEQUENCE [LARGE SCALE GENOMIC DNA]</scope>
    <source>
        <strain evidence="4 5">NM48_B13</strain>
    </source>
</reference>
<feature type="domain" description="HTH cro/C1-type" evidence="3">
    <location>
        <begin position="20"/>
        <end position="74"/>
    </location>
</feature>
<dbReference type="PROSITE" id="PS50943">
    <property type="entry name" value="HTH_CROC1"/>
    <property type="match status" value="1"/>
</dbReference>
<name>A0A4V5KJX7_9ACTN</name>
<proteinExistence type="predicted"/>
<keyword evidence="2" id="KW-0812">Transmembrane</keyword>
<evidence type="ECO:0000256" key="2">
    <source>
        <dbReference type="SAM" id="Phobius"/>
    </source>
</evidence>
<dbReference type="SMART" id="SM00530">
    <property type="entry name" value="HTH_XRE"/>
    <property type="match status" value="1"/>
</dbReference>
<dbReference type="CDD" id="cd00093">
    <property type="entry name" value="HTH_XRE"/>
    <property type="match status" value="1"/>
</dbReference>
<keyword evidence="2" id="KW-1133">Transmembrane helix</keyword>
<evidence type="ECO:0000313" key="5">
    <source>
        <dbReference type="Proteomes" id="UP000309454"/>
    </source>
</evidence>
<organism evidence="4 5">
    <name type="scientific">Parvibacter caecicola</name>
    <dbReference type="NCBI Taxonomy" id="747645"/>
    <lineage>
        <taxon>Bacteria</taxon>
        <taxon>Bacillati</taxon>
        <taxon>Actinomycetota</taxon>
        <taxon>Coriobacteriia</taxon>
        <taxon>Coriobacteriales</taxon>
        <taxon>Coriobacteriaceae</taxon>
        <taxon>Parvibacter</taxon>
    </lineage>
</organism>
<gene>
    <name evidence="4" type="ORF">E5982_04615</name>
</gene>
<comment type="caution">
    <text evidence="4">The sequence shown here is derived from an EMBL/GenBank/DDBJ whole genome shotgun (WGS) entry which is preliminary data.</text>
</comment>
<dbReference type="InterPro" id="IPR001387">
    <property type="entry name" value="Cro/C1-type_HTH"/>
</dbReference>
<feature type="transmembrane region" description="Helical" evidence="2">
    <location>
        <begin position="96"/>
        <end position="118"/>
    </location>
</feature>
<feature type="transmembrane region" description="Helical" evidence="2">
    <location>
        <begin position="196"/>
        <end position="217"/>
    </location>
</feature>